<evidence type="ECO:0000313" key="3">
    <source>
        <dbReference type="Proteomes" id="UP000283458"/>
    </source>
</evidence>
<comment type="caution">
    <text evidence="2">The sequence shown here is derived from an EMBL/GenBank/DDBJ whole genome shotgun (WGS) entry which is preliminary data.</text>
</comment>
<accession>A0A418W4G1</accession>
<keyword evidence="1" id="KW-0812">Transmembrane</keyword>
<dbReference type="GO" id="GO:0016298">
    <property type="term" value="F:lipase activity"/>
    <property type="evidence" value="ECO:0007669"/>
    <property type="project" value="TreeGrafter"/>
</dbReference>
<keyword evidence="1" id="KW-0472">Membrane</keyword>
<feature type="transmembrane region" description="Helical" evidence="1">
    <location>
        <begin position="34"/>
        <end position="53"/>
    </location>
</feature>
<dbReference type="InterPro" id="IPR002918">
    <property type="entry name" value="Lipase_EstA/Esterase_EstB"/>
</dbReference>
<dbReference type="SUPFAM" id="SSF53474">
    <property type="entry name" value="alpha/beta-Hydrolases"/>
    <property type="match status" value="1"/>
</dbReference>
<keyword evidence="1" id="KW-1133">Transmembrane helix</keyword>
<protein>
    <submittedName>
        <fullName evidence="2">Lipase</fullName>
    </submittedName>
</protein>
<dbReference type="PANTHER" id="PTHR32015:SF1">
    <property type="entry name" value="LIPASE"/>
    <property type="match status" value="1"/>
</dbReference>
<dbReference type="AlphaFoldDB" id="A0A418W4G1"/>
<dbReference type="Pfam" id="PF01674">
    <property type="entry name" value="Lipase_2"/>
    <property type="match status" value="1"/>
</dbReference>
<reference evidence="2 3" key="1">
    <citation type="submission" date="2018-09" db="EMBL/GenBank/DDBJ databases">
        <authorList>
            <person name="Zhu H."/>
        </authorList>
    </citation>
    <scope>NUCLEOTIDE SEQUENCE [LARGE SCALE GENOMIC DNA]</scope>
    <source>
        <strain evidence="2 3">K2W22B-5</strain>
    </source>
</reference>
<dbReference type="Proteomes" id="UP000283458">
    <property type="component" value="Unassembled WGS sequence"/>
</dbReference>
<keyword evidence="3" id="KW-1185">Reference proteome</keyword>
<dbReference type="Gene3D" id="3.40.50.1820">
    <property type="entry name" value="alpha/beta hydrolase"/>
    <property type="match status" value="1"/>
</dbReference>
<sequence>MRHGFCCLQSALRMMETPPQGATTRTTTREDTMGLLRSVIVGAFCAAASWIAIGSGQEAKALSCGGFAYPYCQGSQTQFAGGFAPGVGSGGFGGGSCTATRTPIVFVHGNGDSAIGWASPANTAPSGYAAPGQSVYDYFKAQGYNDCELFGVTYLDSSERGTPALNYHSSAKYAIIKTFIDKVKLYTGKTQVDVVAHSLGTSMALATLKTYGNWSSVRRFVNIAGGVRGLNSCLYTGYANAYATTCGSENLFNSSVFGFYPDSGVYGYGNNRWTGAGSSGLRNLPAVGATVQFYTIGAGQQDQIHCSTAAGWSSCAAGPTFTARSNVVAQINIGAGSTAAAIDMNLSDNLWTNANGGDTNGVGHFKARNNSATIIHRMLTTTCAGLSCASAYSFGPKVSY</sequence>
<proteinExistence type="predicted"/>
<evidence type="ECO:0000256" key="1">
    <source>
        <dbReference type="SAM" id="Phobius"/>
    </source>
</evidence>
<organism evidence="2 3">
    <name type="scientific">Azospirillum cavernae</name>
    <dbReference type="NCBI Taxonomy" id="2320860"/>
    <lineage>
        <taxon>Bacteria</taxon>
        <taxon>Pseudomonadati</taxon>
        <taxon>Pseudomonadota</taxon>
        <taxon>Alphaproteobacteria</taxon>
        <taxon>Rhodospirillales</taxon>
        <taxon>Azospirillaceae</taxon>
        <taxon>Azospirillum</taxon>
    </lineage>
</organism>
<gene>
    <name evidence="2" type="ORF">D3877_10535</name>
</gene>
<dbReference type="InterPro" id="IPR029058">
    <property type="entry name" value="AB_hydrolase_fold"/>
</dbReference>
<name>A0A418W4G1_9PROT</name>
<dbReference type="GO" id="GO:0016042">
    <property type="term" value="P:lipid catabolic process"/>
    <property type="evidence" value="ECO:0007669"/>
    <property type="project" value="InterPro"/>
</dbReference>
<evidence type="ECO:0000313" key="2">
    <source>
        <dbReference type="EMBL" id="RJF84902.1"/>
    </source>
</evidence>
<dbReference type="EMBL" id="QYUL01000001">
    <property type="protein sequence ID" value="RJF84902.1"/>
    <property type="molecule type" value="Genomic_DNA"/>
</dbReference>
<dbReference type="PANTHER" id="PTHR32015">
    <property type="entry name" value="FASTING INDUCED LIPASE"/>
    <property type="match status" value="1"/>
</dbReference>